<evidence type="ECO:0000256" key="2">
    <source>
        <dbReference type="ARBA" id="ARBA00022827"/>
    </source>
</evidence>
<reference evidence="4 5" key="1">
    <citation type="submission" date="2018-02" db="EMBL/GenBank/DDBJ databases">
        <title>Genome sequence of the basidiomycete white-rot fungus Phlebia centrifuga.</title>
        <authorList>
            <person name="Granchi Z."/>
            <person name="Peng M."/>
            <person name="de Vries R.P."/>
            <person name="Hilden K."/>
            <person name="Makela M.R."/>
            <person name="Grigoriev I."/>
            <person name="Riley R."/>
        </authorList>
    </citation>
    <scope>NUCLEOTIDE SEQUENCE [LARGE SCALE GENOMIC DNA]</scope>
    <source>
        <strain evidence="4 5">FBCC195</strain>
    </source>
</reference>
<dbReference type="SUPFAM" id="SSF51905">
    <property type="entry name" value="FAD/NAD(P)-binding domain"/>
    <property type="match status" value="2"/>
</dbReference>
<proteinExistence type="predicted"/>
<dbReference type="InterPro" id="IPR050982">
    <property type="entry name" value="Auxin_biosynth/cation_transpt"/>
</dbReference>
<organism evidence="4 5">
    <name type="scientific">Hermanssonia centrifuga</name>
    <dbReference type="NCBI Taxonomy" id="98765"/>
    <lineage>
        <taxon>Eukaryota</taxon>
        <taxon>Fungi</taxon>
        <taxon>Dikarya</taxon>
        <taxon>Basidiomycota</taxon>
        <taxon>Agaricomycotina</taxon>
        <taxon>Agaricomycetes</taxon>
        <taxon>Polyporales</taxon>
        <taxon>Meruliaceae</taxon>
        <taxon>Hermanssonia</taxon>
    </lineage>
</organism>
<sequence>MSVPDEQTRIAAEWLTDLASALQSANAEAFAATFLPDGWFRDVLTFTWDNHTLEGRDKIVSYVSKNISPAEISQVKLSDDSYFRPTYVPSSPGPDQGVETGFTFETSIAHGKGYARLVRNEHGEWKALLASMMLVDIKGHEELPGRENFEDIAANRSWGEIEAERKGLIESDPHVIIIGSGQTGLQVAARFKQMNIPTLVLERNTRVGDNWRHRYDSLALHTVREHHQLLYQPHPSTWPIFTPRDKVASMLESYAVNQDLVVWASSAIVGRPVYDSETRTWDVAIDHAGAQVELHPAHIVLATGTSGDPYIPKLEDKGRFTGTSIHATQYKAPQPFSGQDVVVVGAGNTAIDICQDLATCGAKSVTMVQRSSTCVISRDSTVRNLSATWPQGVPVEVGDFKIASFPLGYLRKMAIQHQDKAWAQEKELHDKLKKGGVKVHLGSEGQGPHLLVFERGGGLDKGAADLIASGEIKVKQGFEPKAFTETGILLTDGSVLPADAVIFATGYINIRESNKKLFGEELINQTSDVWGLDHESELKGSYRPTGHPGALMIKAMNLGFMKYDSIV</sequence>
<dbReference type="AlphaFoldDB" id="A0A2R6NEU1"/>
<dbReference type="Proteomes" id="UP000186601">
    <property type="component" value="Unassembled WGS sequence"/>
</dbReference>
<accession>A0A2R6NEU1</accession>
<dbReference type="GO" id="GO:0050661">
    <property type="term" value="F:NADP binding"/>
    <property type="evidence" value="ECO:0007669"/>
    <property type="project" value="InterPro"/>
</dbReference>
<keyword evidence="5" id="KW-1185">Reference proteome</keyword>
<evidence type="ECO:0000313" key="5">
    <source>
        <dbReference type="Proteomes" id="UP000186601"/>
    </source>
</evidence>
<dbReference type="GO" id="GO:0004499">
    <property type="term" value="F:N,N-dimethylaniline monooxygenase activity"/>
    <property type="evidence" value="ECO:0007669"/>
    <property type="project" value="InterPro"/>
</dbReference>
<gene>
    <name evidence="4" type="ORF">PHLCEN_2v13272</name>
</gene>
<dbReference type="PANTHER" id="PTHR43539:SF68">
    <property type="entry name" value="FLAVIN-BINDING MONOOXYGENASE-LIKE PROTEIN (AFU_ORTHOLOGUE AFUA_4G09220)"/>
    <property type="match status" value="1"/>
</dbReference>
<keyword evidence="2" id="KW-0274">FAD</keyword>
<dbReference type="GO" id="GO:0050660">
    <property type="term" value="F:flavin adenine dinucleotide binding"/>
    <property type="evidence" value="ECO:0007669"/>
    <property type="project" value="InterPro"/>
</dbReference>
<dbReference type="EMBL" id="MLYV02001309">
    <property type="protein sequence ID" value="PSR70831.1"/>
    <property type="molecule type" value="Genomic_DNA"/>
</dbReference>
<dbReference type="SUPFAM" id="SSF54427">
    <property type="entry name" value="NTF2-like"/>
    <property type="match status" value="1"/>
</dbReference>
<dbReference type="Gene3D" id="3.50.50.60">
    <property type="entry name" value="FAD/NAD(P)-binding domain"/>
    <property type="match status" value="1"/>
</dbReference>
<keyword evidence="3" id="KW-0560">Oxidoreductase</keyword>
<evidence type="ECO:0000256" key="3">
    <source>
        <dbReference type="ARBA" id="ARBA00023002"/>
    </source>
</evidence>
<comment type="caution">
    <text evidence="4">The sequence shown here is derived from an EMBL/GenBank/DDBJ whole genome shotgun (WGS) entry which is preliminary data.</text>
</comment>
<dbReference type="STRING" id="98765.A0A2R6NEU1"/>
<evidence type="ECO:0008006" key="6">
    <source>
        <dbReference type="Google" id="ProtNLM"/>
    </source>
</evidence>
<protein>
    <recommendedName>
        <fullName evidence="6">Flavin-containing monooxygenase</fullName>
    </recommendedName>
</protein>
<dbReference type="InterPro" id="IPR032710">
    <property type="entry name" value="NTF2-like_dom_sf"/>
</dbReference>
<dbReference type="Pfam" id="PF00743">
    <property type="entry name" value="FMO-like"/>
    <property type="match status" value="1"/>
</dbReference>
<dbReference type="PRINTS" id="PR00411">
    <property type="entry name" value="PNDRDTASEI"/>
</dbReference>
<dbReference type="PRINTS" id="PR00368">
    <property type="entry name" value="FADPNR"/>
</dbReference>
<evidence type="ECO:0000313" key="4">
    <source>
        <dbReference type="EMBL" id="PSR70831.1"/>
    </source>
</evidence>
<dbReference type="InterPro" id="IPR036188">
    <property type="entry name" value="FAD/NAD-bd_sf"/>
</dbReference>
<keyword evidence="1" id="KW-0285">Flavoprotein</keyword>
<evidence type="ECO:0000256" key="1">
    <source>
        <dbReference type="ARBA" id="ARBA00022630"/>
    </source>
</evidence>
<dbReference type="OrthoDB" id="74360at2759"/>
<name>A0A2R6NEU1_9APHY</name>
<dbReference type="PANTHER" id="PTHR43539">
    <property type="entry name" value="FLAVIN-BINDING MONOOXYGENASE-LIKE PROTEIN (AFU_ORTHOLOGUE AFUA_4G09220)"/>
    <property type="match status" value="1"/>
</dbReference>
<dbReference type="InterPro" id="IPR020946">
    <property type="entry name" value="Flavin_mOase-like"/>
</dbReference>